<dbReference type="GO" id="GO:0045202">
    <property type="term" value="C:synapse"/>
    <property type="evidence" value="ECO:0007669"/>
    <property type="project" value="GOC"/>
</dbReference>
<evidence type="ECO:0000313" key="3">
    <source>
        <dbReference type="RefSeq" id="XP_030877383.1"/>
    </source>
</evidence>
<dbReference type="RefSeq" id="XP_030877383.1">
    <property type="nucleotide sequence ID" value="XM_031021523.1"/>
</dbReference>
<name>A0A7F8QAP2_LEPWE</name>
<reference evidence="3" key="1">
    <citation type="submission" date="2025-08" db="UniProtKB">
        <authorList>
            <consortium name="RefSeq"/>
        </authorList>
    </citation>
    <scope>IDENTIFICATION</scope>
    <source>
        <tissue evidence="3">Liver</tissue>
    </source>
</reference>
<dbReference type="InterPro" id="IPR018159">
    <property type="entry name" value="Spectrin/alpha-actinin"/>
</dbReference>
<evidence type="ECO:0000313" key="2">
    <source>
        <dbReference type="Proteomes" id="UP000245341"/>
    </source>
</evidence>
<evidence type="ECO:0000256" key="1">
    <source>
        <dbReference type="SAM" id="MobiDB-lite"/>
    </source>
</evidence>
<proteinExistence type="predicted"/>
<dbReference type="Gene3D" id="1.20.58.60">
    <property type="match status" value="1"/>
</dbReference>
<dbReference type="GO" id="GO:0099536">
    <property type="term" value="P:synaptic signaling"/>
    <property type="evidence" value="ECO:0007669"/>
    <property type="project" value="TreeGrafter"/>
</dbReference>
<dbReference type="Pfam" id="PF00435">
    <property type="entry name" value="Spectrin"/>
    <property type="match status" value="1"/>
</dbReference>
<feature type="non-terminal residue" evidence="3">
    <location>
        <position position="226"/>
    </location>
</feature>
<accession>A0A7F8QAP2</accession>
<keyword evidence="2" id="KW-1185">Reference proteome</keyword>
<dbReference type="KEGG" id="lww:115938182"/>
<sequence length="226" mass="25711">MNCKAVPNQQRTGQLAPGTRSPPLPTDYLVEINKVLLAMDDAELSLNAPELSTVVYEDFSFQEDSLKNIKDQLDKLGEQIAVIHEKQPDVILEASGPEAIQIRDTLTQLNAKWDRINRMYNDRKGHFDRAMEEWRQFHCDLNDLTQWITEAEELLAETLAPDGGLDLEKAGMHQQILLQELGPGDGIVMAFDNVLQKLLEDYGSDDTRNVKETTEYLKTSWINLKQ</sequence>
<protein>
    <submittedName>
        <fullName evidence="3">Utrophin-like</fullName>
    </submittedName>
</protein>
<feature type="region of interest" description="Disordered" evidence="1">
    <location>
        <begin position="1"/>
        <end position="23"/>
    </location>
</feature>
<dbReference type="SUPFAM" id="SSF46966">
    <property type="entry name" value="Spectrin repeat"/>
    <property type="match status" value="1"/>
</dbReference>
<dbReference type="CDD" id="cd00176">
    <property type="entry name" value="SPEC"/>
    <property type="match status" value="1"/>
</dbReference>
<dbReference type="InterPro" id="IPR050774">
    <property type="entry name" value="KCMF1/Dystrophin"/>
</dbReference>
<organism evidence="2 3">
    <name type="scientific">Leptonychotes weddellii</name>
    <name type="common">Weddell seal</name>
    <name type="synonym">Otaria weddellii</name>
    <dbReference type="NCBI Taxonomy" id="9713"/>
    <lineage>
        <taxon>Eukaryota</taxon>
        <taxon>Metazoa</taxon>
        <taxon>Chordata</taxon>
        <taxon>Craniata</taxon>
        <taxon>Vertebrata</taxon>
        <taxon>Euteleostomi</taxon>
        <taxon>Mammalia</taxon>
        <taxon>Eutheria</taxon>
        <taxon>Laurasiatheria</taxon>
        <taxon>Carnivora</taxon>
        <taxon>Caniformia</taxon>
        <taxon>Pinnipedia</taxon>
        <taxon>Phocidae</taxon>
        <taxon>Monachinae</taxon>
        <taxon>Lobodontini</taxon>
        <taxon>Leptonychotes</taxon>
    </lineage>
</organism>
<dbReference type="PANTHER" id="PTHR12268:SF26">
    <property type="entry name" value="UTROPHIN"/>
    <property type="match status" value="1"/>
</dbReference>
<dbReference type="GeneID" id="115938182"/>
<dbReference type="AlphaFoldDB" id="A0A7F8QAP2"/>
<gene>
    <name evidence="3" type="primary">LOC115938182</name>
</gene>
<dbReference type="Proteomes" id="UP000245341">
    <property type="component" value="Unplaced"/>
</dbReference>
<dbReference type="GO" id="GO:0005886">
    <property type="term" value="C:plasma membrane"/>
    <property type="evidence" value="ECO:0007669"/>
    <property type="project" value="TreeGrafter"/>
</dbReference>
<dbReference type="OrthoDB" id="10057795at2759"/>
<dbReference type="InterPro" id="IPR002017">
    <property type="entry name" value="Spectrin_repeat"/>
</dbReference>
<dbReference type="PANTHER" id="PTHR12268">
    <property type="entry name" value="E3 UBIQUITIN-PROTEIN LIGASE KCMF1"/>
    <property type="match status" value="1"/>
</dbReference>